<protein>
    <submittedName>
        <fullName evidence="1">Uncharacterized protein</fullName>
    </submittedName>
</protein>
<sequence length="100" mass="10669">MRKGLGGCGRDWAGLEARGWGARVRGARVRGARVRGCAWARVRGERMGAGARGARGRGAPRMAPGRGIRYAVKVARVPRLCGLHDVTYAQPSCCRDPVAV</sequence>
<evidence type="ECO:0000313" key="2">
    <source>
        <dbReference type="Proteomes" id="UP001500002"/>
    </source>
</evidence>
<evidence type="ECO:0000313" key="1">
    <source>
        <dbReference type="EMBL" id="GAA1799885.1"/>
    </source>
</evidence>
<dbReference type="Proteomes" id="UP001500002">
    <property type="component" value="Unassembled WGS sequence"/>
</dbReference>
<gene>
    <name evidence="1" type="ORF">GCM10009749_04640</name>
</gene>
<keyword evidence="2" id="KW-1185">Reference proteome</keyword>
<dbReference type="EMBL" id="BAAANJ010000001">
    <property type="protein sequence ID" value="GAA1799885.1"/>
    <property type="molecule type" value="Genomic_DNA"/>
</dbReference>
<reference evidence="2" key="1">
    <citation type="journal article" date="2019" name="Int. J. Syst. Evol. Microbiol.">
        <title>The Global Catalogue of Microorganisms (GCM) 10K type strain sequencing project: providing services to taxonomists for standard genome sequencing and annotation.</title>
        <authorList>
            <consortium name="The Broad Institute Genomics Platform"/>
            <consortium name="The Broad Institute Genome Sequencing Center for Infectious Disease"/>
            <person name="Wu L."/>
            <person name="Ma J."/>
        </authorList>
    </citation>
    <scope>NUCLEOTIDE SEQUENCE [LARGE SCALE GENOMIC DNA]</scope>
    <source>
        <strain evidence="2">JCM 14322</strain>
    </source>
</reference>
<accession>A0ABP4Y2V0</accession>
<comment type="caution">
    <text evidence="1">The sequence shown here is derived from an EMBL/GenBank/DDBJ whole genome shotgun (WGS) entry which is preliminary data.</text>
</comment>
<organism evidence="1 2">
    <name type="scientific">Agromyces neolithicus</name>
    <dbReference type="NCBI Taxonomy" id="269420"/>
    <lineage>
        <taxon>Bacteria</taxon>
        <taxon>Bacillati</taxon>
        <taxon>Actinomycetota</taxon>
        <taxon>Actinomycetes</taxon>
        <taxon>Micrococcales</taxon>
        <taxon>Microbacteriaceae</taxon>
        <taxon>Agromyces</taxon>
    </lineage>
</organism>
<name>A0ABP4Y2V0_9MICO</name>
<proteinExistence type="predicted"/>